<dbReference type="PANTHER" id="PTHR19139">
    <property type="entry name" value="AQUAPORIN TRANSPORTER"/>
    <property type="match status" value="1"/>
</dbReference>
<feature type="transmembrane region" description="Helical" evidence="9">
    <location>
        <begin position="200"/>
        <end position="221"/>
    </location>
</feature>
<evidence type="ECO:0000256" key="3">
    <source>
        <dbReference type="ARBA" id="ARBA00022448"/>
    </source>
</evidence>
<dbReference type="InterPro" id="IPR022357">
    <property type="entry name" value="MIP_CS"/>
</dbReference>
<dbReference type="GO" id="GO:0005886">
    <property type="term" value="C:plasma membrane"/>
    <property type="evidence" value="ECO:0007669"/>
    <property type="project" value="UniProtKB-SubCell"/>
</dbReference>
<dbReference type="EMBL" id="JGYW01000005">
    <property type="protein sequence ID" value="KFI58750.1"/>
    <property type="molecule type" value="Genomic_DNA"/>
</dbReference>
<evidence type="ECO:0000313" key="11">
    <source>
        <dbReference type="Proteomes" id="UP000029074"/>
    </source>
</evidence>
<dbReference type="PROSITE" id="PS00221">
    <property type="entry name" value="MIP"/>
    <property type="match status" value="1"/>
</dbReference>
<comment type="subcellular location">
    <subcellularLocation>
        <location evidence="1">Cell membrane</location>
        <topology evidence="1">Multi-pass membrane protein</topology>
    </subcellularLocation>
</comment>
<dbReference type="InterPro" id="IPR034294">
    <property type="entry name" value="Aquaporin_transptr"/>
</dbReference>
<keyword evidence="7 9" id="KW-0472">Membrane</keyword>
<evidence type="ECO:0000256" key="8">
    <source>
        <dbReference type="RuleBase" id="RU000477"/>
    </source>
</evidence>
<name>A0A087AJ00_9BIFI</name>
<evidence type="ECO:0000256" key="2">
    <source>
        <dbReference type="ARBA" id="ARBA00006175"/>
    </source>
</evidence>
<dbReference type="AlphaFoldDB" id="A0A087AJ00"/>
<evidence type="ECO:0000256" key="7">
    <source>
        <dbReference type="ARBA" id="ARBA00023136"/>
    </source>
</evidence>
<keyword evidence="5 8" id="KW-0812">Transmembrane</keyword>
<dbReference type="Proteomes" id="UP000029074">
    <property type="component" value="Unassembled WGS sequence"/>
</dbReference>
<keyword evidence="6 9" id="KW-1133">Transmembrane helix</keyword>
<keyword evidence="4" id="KW-1003">Cell membrane</keyword>
<gene>
    <name evidence="10" type="ORF">BGLCM_1044</name>
</gene>
<feature type="transmembrane region" description="Helical" evidence="9">
    <location>
        <begin position="103"/>
        <end position="128"/>
    </location>
</feature>
<proteinExistence type="inferred from homology"/>
<evidence type="ECO:0000256" key="1">
    <source>
        <dbReference type="ARBA" id="ARBA00004651"/>
    </source>
</evidence>
<dbReference type="Pfam" id="PF00230">
    <property type="entry name" value="MIP"/>
    <property type="match status" value="1"/>
</dbReference>
<dbReference type="PRINTS" id="PR00783">
    <property type="entry name" value="MINTRINSICP"/>
</dbReference>
<dbReference type="GO" id="GO:0015250">
    <property type="term" value="F:water channel activity"/>
    <property type="evidence" value="ECO:0007669"/>
    <property type="project" value="TreeGrafter"/>
</dbReference>
<dbReference type="InterPro" id="IPR023271">
    <property type="entry name" value="Aquaporin-like"/>
</dbReference>
<feature type="transmembrane region" description="Helical" evidence="9">
    <location>
        <begin position="28"/>
        <end position="50"/>
    </location>
</feature>
<feature type="transmembrane region" description="Helical" evidence="9">
    <location>
        <begin position="62"/>
        <end position="82"/>
    </location>
</feature>
<dbReference type="SUPFAM" id="SSF81338">
    <property type="entry name" value="Aquaporin-like"/>
    <property type="match status" value="1"/>
</dbReference>
<dbReference type="PANTHER" id="PTHR19139:SF199">
    <property type="entry name" value="MIP17260P"/>
    <property type="match status" value="1"/>
</dbReference>
<feature type="transmembrane region" description="Helical" evidence="9">
    <location>
        <begin position="166"/>
        <end position="188"/>
    </location>
</feature>
<keyword evidence="3 8" id="KW-0813">Transport</keyword>
<comment type="similarity">
    <text evidence="2 8">Belongs to the MIP/aquaporin (TC 1.A.8) family.</text>
</comment>
<comment type="caution">
    <text evidence="10">The sequence shown here is derived from an EMBL/GenBank/DDBJ whole genome shotgun (WGS) entry which is preliminary data.</text>
</comment>
<evidence type="ECO:0000313" key="10">
    <source>
        <dbReference type="EMBL" id="KFI58750.1"/>
    </source>
</evidence>
<feature type="transmembrane region" description="Helical" evidence="9">
    <location>
        <begin position="247"/>
        <end position="266"/>
    </location>
</feature>
<evidence type="ECO:0000256" key="4">
    <source>
        <dbReference type="ARBA" id="ARBA00022475"/>
    </source>
</evidence>
<keyword evidence="11" id="KW-1185">Reference proteome</keyword>
<reference evidence="10 11" key="1">
    <citation type="submission" date="2014-03" db="EMBL/GenBank/DDBJ databases">
        <title>Genomics of Bifidobacteria.</title>
        <authorList>
            <person name="Ventura M."/>
            <person name="Milani C."/>
            <person name="Lugli G.A."/>
        </authorList>
    </citation>
    <scope>NUCLEOTIDE SEQUENCE [LARGE SCALE GENOMIC DNA]</scope>
    <source>
        <strain evidence="10 11">LMG 11596</strain>
    </source>
</reference>
<evidence type="ECO:0000256" key="9">
    <source>
        <dbReference type="SAM" id="Phobius"/>
    </source>
</evidence>
<sequence length="345" mass="35953">MTAFTSEPMPMLQSDDSEPASAPMRHSLWARVLAEFAGSLIICFAIYMMLSLGTAFYGTDMAFVAVGVGVIYAAVTFIFAKISGGQFNPAITVAAMLTSKTRVLDGILYIIAQIIGAICAGGLFAWIIPTSEQVTASAWYTMVINGFGEGSSMASQLSQLGIDFNITMAIIVELVASIIVVATAVVTMKKNGVAKRSHSVAMGIAYAAATAMSFPVTGASINPVRATGIAIFAHGKGLAKEPLTQLWVFWVCAILAAAVVALVIIVSQIIAGSQGNATLADADPAAVALTAAQKPVATQDYQDVAAQDDNVTLTEEEADLASPYGYVAKANETVESYGQQPNTQA</sequence>
<evidence type="ECO:0000256" key="5">
    <source>
        <dbReference type="ARBA" id="ARBA00022692"/>
    </source>
</evidence>
<dbReference type="Gene3D" id="1.20.1080.10">
    <property type="entry name" value="Glycerol uptake facilitator protein"/>
    <property type="match status" value="1"/>
</dbReference>
<evidence type="ECO:0000256" key="6">
    <source>
        <dbReference type="ARBA" id="ARBA00022989"/>
    </source>
</evidence>
<organism evidence="10 11">
    <name type="scientific">Bifidobacterium gallicum DSM 20093 = LMG 11596</name>
    <dbReference type="NCBI Taxonomy" id="561180"/>
    <lineage>
        <taxon>Bacteria</taxon>
        <taxon>Bacillati</taxon>
        <taxon>Actinomycetota</taxon>
        <taxon>Actinomycetes</taxon>
        <taxon>Bifidobacteriales</taxon>
        <taxon>Bifidobacteriaceae</taxon>
        <taxon>Bifidobacterium</taxon>
    </lineage>
</organism>
<accession>A0A087AJ00</accession>
<protein>
    <submittedName>
        <fullName evidence="10">Putative membrane channel protein</fullName>
    </submittedName>
</protein>
<dbReference type="InterPro" id="IPR000425">
    <property type="entry name" value="MIP"/>
</dbReference>